<keyword evidence="5 8" id="KW-0238">DNA-binding</keyword>
<keyword evidence="2 8" id="KW-0863">Zinc-finger</keyword>
<organism evidence="11 12">
    <name type="scientific">Cuscuta epithymum</name>
    <dbReference type="NCBI Taxonomy" id="186058"/>
    <lineage>
        <taxon>Eukaryota</taxon>
        <taxon>Viridiplantae</taxon>
        <taxon>Streptophyta</taxon>
        <taxon>Embryophyta</taxon>
        <taxon>Tracheophyta</taxon>
        <taxon>Spermatophyta</taxon>
        <taxon>Magnoliopsida</taxon>
        <taxon>eudicotyledons</taxon>
        <taxon>Gunneridae</taxon>
        <taxon>Pentapetalae</taxon>
        <taxon>asterids</taxon>
        <taxon>lamiids</taxon>
        <taxon>Solanales</taxon>
        <taxon>Convolvulaceae</taxon>
        <taxon>Cuscuteae</taxon>
        <taxon>Cuscuta</taxon>
        <taxon>Cuscuta subgen. Cuscuta</taxon>
    </lineage>
</organism>
<comment type="subcellular location">
    <subcellularLocation>
        <location evidence="8">Nucleus</location>
    </subcellularLocation>
</comment>
<evidence type="ECO:0000256" key="9">
    <source>
        <dbReference type="SAM" id="MobiDB-lite"/>
    </source>
</evidence>
<comment type="caution">
    <text evidence="11">The sequence shown here is derived from an EMBL/GenBank/DDBJ whole genome shotgun (WGS) entry which is preliminary data.</text>
</comment>
<keyword evidence="3" id="KW-0862">Zinc</keyword>
<feature type="region of interest" description="Disordered" evidence="9">
    <location>
        <begin position="1"/>
        <end position="36"/>
    </location>
</feature>
<feature type="domain" description="Dof-type" evidence="10">
    <location>
        <begin position="35"/>
        <end position="89"/>
    </location>
</feature>
<keyword evidence="12" id="KW-1185">Reference proteome</keyword>
<dbReference type="InterPro" id="IPR045174">
    <property type="entry name" value="Dof"/>
</dbReference>
<dbReference type="GO" id="GO:0003677">
    <property type="term" value="F:DNA binding"/>
    <property type="evidence" value="ECO:0007669"/>
    <property type="project" value="UniProtKB-UniRule"/>
</dbReference>
<keyword evidence="6" id="KW-0804">Transcription</keyword>
<reference evidence="11" key="1">
    <citation type="submission" date="2022-07" db="EMBL/GenBank/DDBJ databases">
        <authorList>
            <person name="Macas J."/>
            <person name="Novak P."/>
            <person name="Neumann P."/>
        </authorList>
    </citation>
    <scope>NUCLEOTIDE SEQUENCE</scope>
</reference>
<keyword evidence="4" id="KW-0805">Transcription regulation</keyword>
<proteinExistence type="predicted"/>
<dbReference type="GO" id="GO:0008270">
    <property type="term" value="F:zinc ion binding"/>
    <property type="evidence" value="ECO:0007669"/>
    <property type="project" value="UniProtKB-KW"/>
</dbReference>
<evidence type="ECO:0000256" key="3">
    <source>
        <dbReference type="ARBA" id="ARBA00022833"/>
    </source>
</evidence>
<name>A0AAV0F623_9ASTE</name>
<protein>
    <recommendedName>
        <fullName evidence="10">Dof-type domain-containing protein</fullName>
    </recommendedName>
</protein>
<feature type="region of interest" description="Disordered" evidence="9">
    <location>
        <begin position="104"/>
        <end position="124"/>
    </location>
</feature>
<evidence type="ECO:0000256" key="1">
    <source>
        <dbReference type="ARBA" id="ARBA00022723"/>
    </source>
</evidence>
<keyword evidence="7 8" id="KW-0539">Nucleus</keyword>
<evidence type="ECO:0000256" key="2">
    <source>
        <dbReference type="ARBA" id="ARBA00022771"/>
    </source>
</evidence>
<dbReference type="Pfam" id="PF02701">
    <property type="entry name" value="Zn_ribbon_Dof"/>
    <property type="match status" value="1"/>
</dbReference>
<dbReference type="AlphaFoldDB" id="A0AAV0F623"/>
<dbReference type="PANTHER" id="PTHR31089">
    <property type="entry name" value="CYCLIC DOF FACTOR 2"/>
    <property type="match status" value="1"/>
</dbReference>
<evidence type="ECO:0000256" key="5">
    <source>
        <dbReference type="ARBA" id="ARBA00023125"/>
    </source>
</evidence>
<evidence type="ECO:0000256" key="4">
    <source>
        <dbReference type="ARBA" id="ARBA00023015"/>
    </source>
</evidence>
<dbReference type="PROSITE" id="PS01361">
    <property type="entry name" value="ZF_DOF_1"/>
    <property type="match status" value="1"/>
</dbReference>
<evidence type="ECO:0000313" key="11">
    <source>
        <dbReference type="EMBL" id="CAH9130934.1"/>
    </source>
</evidence>
<dbReference type="EMBL" id="CAMAPF010000963">
    <property type="protein sequence ID" value="CAH9130934.1"/>
    <property type="molecule type" value="Genomic_DNA"/>
</dbReference>
<dbReference type="Proteomes" id="UP001152523">
    <property type="component" value="Unassembled WGS sequence"/>
</dbReference>
<sequence>MRLNTQQVSGDHLLPPAPASVQKQPPHKPPQDQPLKCPRCASTKTKFCYYNNYNKSQPRHFCKGCKRHWTAGGTLRNVPVGGGRKNHGGSFHKRLIKTDKRAAPAAPAAACDQEPPAGTDSINGVKITNVDPSSPLVPRGNDIKVPSFPVPSSNFCYFDSDIIHNWVEVTQLDDNNLSSLGNYAYNDIIGEFDYAEESAITTLMPFTSCNNTILSHQPYWKDEQEEAMDITTFWSLGDIDSLVSADLNNTPWDDLEIKPKGNS</sequence>
<dbReference type="PANTHER" id="PTHR31089:SF75">
    <property type="entry name" value="CYCLIC DOF FACTOR 2"/>
    <property type="match status" value="1"/>
</dbReference>
<dbReference type="GO" id="GO:0003700">
    <property type="term" value="F:DNA-binding transcription factor activity"/>
    <property type="evidence" value="ECO:0007669"/>
    <property type="project" value="InterPro"/>
</dbReference>
<dbReference type="GO" id="GO:0005634">
    <property type="term" value="C:nucleus"/>
    <property type="evidence" value="ECO:0007669"/>
    <property type="project" value="UniProtKB-SubCell"/>
</dbReference>
<evidence type="ECO:0000259" key="10">
    <source>
        <dbReference type="PROSITE" id="PS50884"/>
    </source>
</evidence>
<dbReference type="PROSITE" id="PS50884">
    <property type="entry name" value="ZF_DOF_2"/>
    <property type="match status" value="1"/>
</dbReference>
<accession>A0AAV0F623</accession>
<gene>
    <name evidence="11" type="ORF">CEPIT_LOCUS31023</name>
</gene>
<evidence type="ECO:0000313" key="12">
    <source>
        <dbReference type="Proteomes" id="UP001152523"/>
    </source>
</evidence>
<dbReference type="InterPro" id="IPR003851">
    <property type="entry name" value="Znf_Dof"/>
</dbReference>
<evidence type="ECO:0000256" key="8">
    <source>
        <dbReference type="PROSITE-ProRule" id="PRU00071"/>
    </source>
</evidence>
<keyword evidence="1" id="KW-0479">Metal-binding</keyword>
<evidence type="ECO:0000256" key="7">
    <source>
        <dbReference type="ARBA" id="ARBA00023242"/>
    </source>
</evidence>
<evidence type="ECO:0000256" key="6">
    <source>
        <dbReference type="ARBA" id="ARBA00023163"/>
    </source>
</evidence>